<evidence type="ECO:0000256" key="11">
    <source>
        <dbReference type="SAM" id="Phobius"/>
    </source>
</evidence>
<evidence type="ECO:0000256" key="4">
    <source>
        <dbReference type="ARBA" id="ARBA00022824"/>
    </source>
</evidence>
<keyword evidence="14" id="KW-1185">Reference proteome</keyword>
<keyword evidence="7 10" id="KW-0175">Coiled coil</keyword>
<feature type="transmembrane region" description="Helical" evidence="11">
    <location>
        <begin position="269"/>
        <end position="291"/>
    </location>
</feature>
<evidence type="ECO:0000256" key="2">
    <source>
        <dbReference type="ARBA" id="ARBA00022448"/>
    </source>
</evidence>
<dbReference type="GO" id="GO:0005484">
    <property type="term" value="F:SNAP receptor activity"/>
    <property type="evidence" value="ECO:0007669"/>
    <property type="project" value="InterPro"/>
</dbReference>
<accession>A0A9W7XJK3</accession>
<keyword evidence="5" id="KW-0931">ER-Golgi transport</keyword>
<dbReference type="Pfam" id="PF03908">
    <property type="entry name" value="Sec20"/>
    <property type="match status" value="1"/>
</dbReference>
<dbReference type="InterPro" id="IPR056173">
    <property type="entry name" value="Sec20_C"/>
</dbReference>
<evidence type="ECO:0000313" key="13">
    <source>
        <dbReference type="EMBL" id="KAJ1644068.1"/>
    </source>
</evidence>
<dbReference type="GO" id="GO:0005789">
    <property type="term" value="C:endoplasmic reticulum membrane"/>
    <property type="evidence" value="ECO:0007669"/>
    <property type="project" value="UniProtKB-SubCell"/>
</dbReference>
<feature type="domain" description="Sec20 C-terminal" evidence="12">
    <location>
        <begin position="148"/>
        <end position="236"/>
    </location>
</feature>
<dbReference type="PANTHER" id="PTHR12825">
    <property type="entry name" value="BNIP1-RELATED"/>
    <property type="match status" value="1"/>
</dbReference>
<evidence type="ECO:0000256" key="7">
    <source>
        <dbReference type="ARBA" id="ARBA00023054"/>
    </source>
</evidence>
<reference evidence="13" key="1">
    <citation type="submission" date="2022-07" db="EMBL/GenBank/DDBJ databases">
        <title>Phylogenomic reconstructions and comparative analyses of Kickxellomycotina fungi.</title>
        <authorList>
            <person name="Reynolds N.K."/>
            <person name="Stajich J.E."/>
            <person name="Barry K."/>
            <person name="Grigoriev I.V."/>
            <person name="Crous P."/>
            <person name="Smith M.E."/>
        </authorList>
    </citation>
    <scope>NUCLEOTIDE SEQUENCE</scope>
    <source>
        <strain evidence="13">NBRC 105413</strain>
    </source>
</reference>
<keyword evidence="6 11" id="KW-1133">Transmembrane helix</keyword>
<keyword evidence="3 11" id="KW-0812">Transmembrane</keyword>
<evidence type="ECO:0000256" key="5">
    <source>
        <dbReference type="ARBA" id="ARBA00022892"/>
    </source>
</evidence>
<keyword evidence="4" id="KW-0256">Endoplasmic reticulum</keyword>
<dbReference type="GO" id="GO:0031201">
    <property type="term" value="C:SNARE complex"/>
    <property type="evidence" value="ECO:0007669"/>
    <property type="project" value="TreeGrafter"/>
</dbReference>
<feature type="coiled-coil region" evidence="10">
    <location>
        <begin position="9"/>
        <end position="67"/>
    </location>
</feature>
<evidence type="ECO:0000256" key="8">
    <source>
        <dbReference type="ARBA" id="ARBA00023136"/>
    </source>
</evidence>
<gene>
    <name evidence="13" type="primary">BNIP1</name>
    <name evidence="13" type="ORF">LPJ64_004215</name>
</gene>
<dbReference type="PANTHER" id="PTHR12825:SF0">
    <property type="entry name" value="VESICLE TRANSPORT PROTEIN SEC20"/>
    <property type="match status" value="1"/>
</dbReference>
<name>A0A9W7XJK3_9FUNG</name>
<evidence type="ECO:0000256" key="6">
    <source>
        <dbReference type="ARBA" id="ARBA00022989"/>
    </source>
</evidence>
<sequence>MPALDNQLAEQLEVQLTQLSRDMDALERDINELAEFSGNREEHRQLGDSLRDEQRAMERQLDRLQLDISGLGHEEEPVAMQLSGLVERLRKRLGCLQRKFRAALLRYRGNVQGSAKKEREMLLSGAVTPAELRKRKVRTGNAVANAAVDLTSALRETVGMMEEEIEKSVANLGALDESSDLLRKTNREYGLLDGVLGQSKELIKMLEKADKTDRWLMLVGLVVFFAVAFNIVRKRVWIPGLSTLFSLLRYMLFGWSSAASKHEAPSESLTMVAAASVTSYIAASVVSIVSASTAAPILSSSSTLLAVTFVVPEISTSRVDDVSESPTMSDIESWSVVQSSDTLSLDGASVEEAASLDEQSLVAGIGQAAESELEEPAQLRNEIPKVAEISTTTTTINQEIKIQLPRPGADHRQPRTYTLPVERLVREEL</sequence>
<feature type="transmembrane region" description="Helical" evidence="11">
    <location>
        <begin position="238"/>
        <end position="257"/>
    </location>
</feature>
<feature type="transmembrane region" description="Helical" evidence="11">
    <location>
        <begin position="215"/>
        <end position="232"/>
    </location>
</feature>
<comment type="subcellular location">
    <subcellularLocation>
        <location evidence="1">Endoplasmic reticulum membrane</location>
        <topology evidence="1">Single-pass type IV membrane protein</topology>
    </subcellularLocation>
</comment>
<evidence type="ECO:0000256" key="10">
    <source>
        <dbReference type="SAM" id="Coils"/>
    </source>
</evidence>
<proteinExistence type="inferred from homology"/>
<organism evidence="13 14">
    <name type="scientific">Coemansia asiatica</name>
    <dbReference type="NCBI Taxonomy" id="1052880"/>
    <lineage>
        <taxon>Eukaryota</taxon>
        <taxon>Fungi</taxon>
        <taxon>Fungi incertae sedis</taxon>
        <taxon>Zoopagomycota</taxon>
        <taxon>Kickxellomycotina</taxon>
        <taxon>Kickxellomycetes</taxon>
        <taxon>Kickxellales</taxon>
        <taxon>Kickxellaceae</taxon>
        <taxon>Coemansia</taxon>
    </lineage>
</organism>
<evidence type="ECO:0000313" key="14">
    <source>
        <dbReference type="Proteomes" id="UP001145021"/>
    </source>
</evidence>
<evidence type="ECO:0000256" key="9">
    <source>
        <dbReference type="ARBA" id="ARBA00037934"/>
    </source>
</evidence>
<evidence type="ECO:0000256" key="3">
    <source>
        <dbReference type="ARBA" id="ARBA00022692"/>
    </source>
</evidence>
<evidence type="ECO:0000259" key="12">
    <source>
        <dbReference type="Pfam" id="PF03908"/>
    </source>
</evidence>
<dbReference type="Proteomes" id="UP001145021">
    <property type="component" value="Unassembled WGS sequence"/>
</dbReference>
<keyword evidence="2" id="KW-0813">Transport</keyword>
<dbReference type="Gene3D" id="1.20.58.60">
    <property type="match status" value="1"/>
</dbReference>
<comment type="similarity">
    <text evidence="9">Belongs to the SEC20 family.</text>
</comment>
<dbReference type="EMBL" id="JANBOH010000195">
    <property type="protein sequence ID" value="KAJ1644068.1"/>
    <property type="molecule type" value="Genomic_DNA"/>
</dbReference>
<keyword evidence="8 11" id="KW-0472">Membrane</keyword>
<dbReference type="AlphaFoldDB" id="A0A9W7XJK3"/>
<protein>
    <submittedName>
        <fullName evidence="13">Vesicle transport protein S20</fullName>
    </submittedName>
</protein>
<dbReference type="GO" id="GO:0006890">
    <property type="term" value="P:retrograde vesicle-mediated transport, Golgi to endoplasmic reticulum"/>
    <property type="evidence" value="ECO:0007669"/>
    <property type="project" value="InterPro"/>
</dbReference>
<comment type="caution">
    <text evidence="13">The sequence shown here is derived from an EMBL/GenBank/DDBJ whole genome shotgun (WGS) entry which is preliminary data.</text>
</comment>
<evidence type="ECO:0000256" key="1">
    <source>
        <dbReference type="ARBA" id="ARBA00004163"/>
    </source>
</evidence>
<dbReference type="InterPro" id="IPR005606">
    <property type="entry name" value="Sec20"/>
</dbReference>